<dbReference type="SUPFAM" id="SSF57903">
    <property type="entry name" value="FYVE/PHD zinc finger"/>
    <property type="match status" value="1"/>
</dbReference>
<organism evidence="3 4">
    <name type="scientific">Periplaneta americana</name>
    <name type="common">American cockroach</name>
    <name type="synonym">Blatta americana</name>
    <dbReference type="NCBI Taxonomy" id="6978"/>
    <lineage>
        <taxon>Eukaryota</taxon>
        <taxon>Metazoa</taxon>
        <taxon>Ecdysozoa</taxon>
        <taxon>Arthropoda</taxon>
        <taxon>Hexapoda</taxon>
        <taxon>Insecta</taxon>
        <taxon>Pterygota</taxon>
        <taxon>Neoptera</taxon>
        <taxon>Polyneoptera</taxon>
        <taxon>Dictyoptera</taxon>
        <taxon>Blattodea</taxon>
        <taxon>Blattoidea</taxon>
        <taxon>Blattidae</taxon>
        <taxon>Blattinae</taxon>
        <taxon>Periplaneta</taxon>
    </lineage>
</organism>
<dbReference type="PANTHER" id="PTHR19303">
    <property type="entry name" value="TRANSPOSON"/>
    <property type="match status" value="1"/>
</dbReference>
<protein>
    <recommendedName>
        <fullName evidence="2">DDE-1 domain-containing protein</fullName>
    </recommendedName>
</protein>
<feature type="domain" description="DDE-1" evidence="2">
    <location>
        <begin position="28"/>
        <end position="138"/>
    </location>
</feature>
<dbReference type="Proteomes" id="UP001148838">
    <property type="component" value="Unassembled WGS sequence"/>
</dbReference>
<evidence type="ECO:0000256" key="1">
    <source>
        <dbReference type="SAM" id="MobiDB-lite"/>
    </source>
</evidence>
<dbReference type="PANTHER" id="PTHR19303:SF74">
    <property type="entry name" value="POGO TRANSPOSABLE ELEMENT WITH KRAB DOMAIN"/>
    <property type="match status" value="1"/>
</dbReference>
<evidence type="ECO:0000313" key="3">
    <source>
        <dbReference type="EMBL" id="KAJ4436790.1"/>
    </source>
</evidence>
<dbReference type="Pfam" id="PF03184">
    <property type="entry name" value="DDE_1"/>
    <property type="match status" value="1"/>
</dbReference>
<proteinExistence type="predicted"/>
<feature type="region of interest" description="Disordered" evidence="1">
    <location>
        <begin position="223"/>
        <end position="270"/>
    </location>
</feature>
<name>A0ABQ8SSU2_PERAM</name>
<comment type="caution">
    <text evidence="3">The sequence shown here is derived from an EMBL/GenBank/DDBJ whole genome shotgun (WGS) entry which is preliminary data.</text>
</comment>
<sequence>MLMLERAGHLMFLNSCPFVLPKLVELSASGTAIPPMIIIKGVRLLNGLDKDAPTGSLVKVSTNGWISSELFLEWMNHFVRNISPARPVLLLFNSHASHVGIGVIDFARENDIHFMTFPSHCSHSLQPQDLSVYKSLKNIRLWKLFSVPYAIAFSAEKIRNGLRKAGIYPMNRNAVQPEAIASFRLTAGGGDFSQTRTGTLPSDSANGIVWNILCLPKCTDGNAGKRRRNVDPKARVLTPLPEKRLRGRPKKTEAANAALSTEPSSSSSEENETACKVCHGTYSRDVAARNGAQWIQSIFCTRWYYELCANADDSPQSMCFECDKSVEFSNDESD</sequence>
<dbReference type="EMBL" id="JAJSOF020000021">
    <property type="protein sequence ID" value="KAJ4436790.1"/>
    <property type="molecule type" value="Genomic_DNA"/>
</dbReference>
<gene>
    <name evidence="3" type="ORF">ANN_16922</name>
</gene>
<reference evidence="3 4" key="1">
    <citation type="journal article" date="2022" name="Allergy">
        <title>Genome assembly and annotation of Periplaneta americana reveal a comprehensive cockroach allergen profile.</title>
        <authorList>
            <person name="Wang L."/>
            <person name="Xiong Q."/>
            <person name="Saelim N."/>
            <person name="Wang L."/>
            <person name="Nong W."/>
            <person name="Wan A.T."/>
            <person name="Shi M."/>
            <person name="Liu X."/>
            <person name="Cao Q."/>
            <person name="Hui J.H.L."/>
            <person name="Sookrung N."/>
            <person name="Leung T.F."/>
            <person name="Tungtrongchitr A."/>
            <person name="Tsui S.K.W."/>
        </authorList>
    </citation>
    <scope>NUCLEOTIDE SEQUENCE [LARGE SCALE GENOMIC DNA]</scope>
    <source>
        <strain evidence="3">PWHHKU_190912</strain>
    </source>
</reference>
<accession>A0ABQ8SSU2</accession>
<keyword evidence="4" id="KW-1185">Reference proteome</keyword>
<dbReference type="InterPro" id="IPR050863">
    <property type="entry name" value="CenT-Element_Derived"/>
</dbReference>
<dbReference type="InterPro" id="IPR011011">
    <property type="entry name" value="Znf_FYVE_PHD"/>
</dbReference>
<dbReference type="InterPro" id="IPR004875">
    <property type="entry name" value="DDE_SF_endonuclease_dom"/>
</dbReference>
<evidence type="ECO:0000259" key="2">
    <source>
        <dbReference type="Pfam" id="PF03184"/>
    </source>
</evidence>
<evidence type="ECO:0000313" key="4">
    <source>
        <dbReference type="Proteomes" id="UP001148838"/>
    </source>
</evidence>